<dbReference type="RefSeq" id="WP_120354370.1">
    <property type="nucleotide sequence ID" value="NZ_RAQO01000004.1"/>
</dbReference>
<evidence type="ECO:0000259" key="5">
    <source>
        <dbReference type="PROSITE" id="PS50931"/>
    </source>
</evidence>
<evidence type="ECO:0000256" key="3">
    <source>
        <dbReference type="ARBA" id="ARBA00023125"/>
    </source>
</evidence>
<dbReference type="GO" id="GO:0003677">
    <property type="term" value="F:DNA binding"/>
    <property type="evidence" value="ECO:0007669"/>
    <property type="project" value="UniProtKB-KW"/>
</dbReference>
<dbReference type="Pfam" id="PF03466">
    <property type="entry name" value="LysR_substrate"/>
    <property type="match status" value="1"/>
</dbReference>
<dbReference type="Gene3D" id="1.10.10.10">
    <property type="entry name" value="Winged helix-like DNA-binding domain superfamily/Winged helix DNA-binding domain"/>
    <property type="match status" value="1"/>
</dbReference>
<dbReference type="SUPFAM" id="SSF53850">
    <property type="entry name" value="Periplasmic binding protein-like II"/>
    <property type="match status" value="1"/>
</dbReference>
<comment type="caution">
    <text evidence="6">The sequence shown here is derived from an EMBL/GenBank/DDBJ whole genome shotgun (WGS) entry which is preliminary data.</text>
</comment>
<protein>
    <submittedName>
        <fullName evidence="6">LysR family transcriptional regulator</fullName>
    </submittedName>
</protein>
<dbReference type="Pfam" id="PF00126">
    <property type="entry name" value="HTH_1"/>
    <property type="match status" value="1"/>
</dbReference>
<dbReference type="PRINTS" id="PR00039">
    <property type="entry name" value="HTHLYSR"/>
</dbReference>
<evidence type="ECO:0000256" key="2">
    <source>
        <dbReference type="ARBA" id="ARBA00023015"/>
    </source>
</evidence>
<dbReference type="InterPro" id="IPR000847">
    <property type="entry name" value="LysR_HTH_N"/>
</dbReference>
<gene>
    <name evidence="6" type="ORF">DBZ36_07970</name>
</gene>
<dbReference type="AlphaFoldDB" id="A0A420EIH2"/>
<evidence type="ECO:0000256" key="4">
    <source>
        <dbReference type="ARBA" id="ARBA00023163"/>
    </source>
</evidence>
<dbReference type="Proteomes" id="UP000286482">
    <property type="component" value="Unassembled WGS sequence"/>
</dbReference>
<name>A0A420EIH2_9ALTE</name>
<dbReference type="InterPro" id="IPR005119">
    <property type="entry name" value="LysR_subst-bd"/>
</dbReference>
<dbReference type="InterPro" id="IPR036390">
    <property type="entry name" value="WH_DNA-bd_sf"/>
</dbReference>
<dbReference type="InterPro" id="IPR036388">
    <property type="entry name" value="WH-like_DNA-bd_sf"/>
</dbReference>
<dbReference type="GO" id="GO:0003700">
    <property type="term" value="F:DNA-binding transcription factor activity"/>
    <property type="evidence" value="ECO:0007669"/>
    <property type="project" value="InterPro"/>
</dbReference>
<evidence type="ECO:0000313" key="6">
    <source>
        <dbReference type="EMBL" id="RKF20366.1"/>
    </source>
</evidence>
<dbReference type="SUPFAM" id="SSF46785">
    <property type="entry name" value="Winged helix' DNA-binding domain"/>
    <property type="match status" value="1"/>
</dbReference>
<proteinExistence type="inferred from homology"/>
<comment type="similarity">
    <text evidence="1">Belongs to the LysR transcriptional regulatory family.</text>
</comment>
<keyword evidence="2" id="KW-0805">Transcription regulation</keyword>
<dbReference type="InterPro" id="IPR050389">
    <property type="entry name" value="LysR-type_TF"/>
</dbReference>
<dbReference type="PANTHER" id="PTHR30118">
    <property type="entry name" value="HTH-TYPE TRANSCRIPTIONAL REGULATOR LEUO-RELATED"/>
    <property type="match status" value="1"/>
</dbReference>
<accession>A0A420EIH2</accession>
<dbReference type="PANTHER" id="PTHR30118:SF6">
    <property type="entry name" value="HTH-TYPE TRANSCRIPTIONAL REGULATOR LEUO"/>
    <property type="match status" value="1"/>
</dbReference>
<evidence type="ECO:0000256" key="1">
    <source>
        <dbReference type="ARBA" id="ARBA00009437"/>
    </source>
</evidence>
<dbReference type="OrthoDB" id="6621790at2"/>
<keyword evidence="3" id="KW-0238">DNA-binding</keyword>
<feature type="domain" description="HTH lysR-type" evidence="5">
    <location>
        <begin position="6"/>
        <end position="63"/>
    </location>
</feature>
<dbReference type="EMBL" id="RAQO01000004">
    <property type="protein sequence ID" value="RKF20366.1"/>
    <property type="molecule type" value="Genomic_DNA"/>
</dbReference>
<sequence length="308" mass="35183">MSNEIPNLNLLAVFAAVMEQGSLSKAAEHLATNQSTISTALSRLKKETGKELFVRSGRGVVPTAYASNLFTQIQPSVQQLSQVFHSLKDFDPGRSTRKFVMTAPEHLQWLLLNHFENKGNKNISLEVFDQADDDETLYHGLLTQKFDVMVDILPPNHPNIESIHLFDGEFVIACRQGHPRIKGALSEAQYMSETHAVLERTRDKMRSLAHYTDIDTSKRKVAYHGKSLFNNLLMCSQSDFITVVPLSMALQFEKQLQLQVFKPPFNYKKVSNYLIWLKQLNHDPSHRWFRTELVEAAKRIETQMLNAL</sequence>
<dbReference type="PROSITE" id="PS50931">
    <property type="entry name" value="HTH_LYSR"/>
    <property type="match status" value="1"/>
</dbReference>
<dbReference type="Gene3D" id="3.40.190.10">
    <property type="entry name" value="Periplasmic binding protein-like II"/>
    <property type="match status" value="2"/>
</dbReference>
<organism evidence="6 7">
    <name type="scientific">Alginatibacterium sediminis</name>
    <dbReference type="NCBI Taxonomy" id="2164068"/>
    <lineage>
        <taxon>Bacteria</taxon>
        <taxon>Pseudomonadati</taxon>
        <taxon>Pseudomonadota</taxon>
        <taxon>Gammaproteobacteria</taxon>
        <taxon>Alteromonadales</taxon>
        <taxon>Alteromonadaceae</taxon>
        <taxon>Alginatibacterium</taxon>
    </lineage>
</organism>
<keyword evidence="7" id="KW-1185">Reference proteome</keyword>
<keyword evidence="4" id="KW-0804">Transcription</keyword>
<reference evidence="6 7" key="1">
    <citation type="submission" date="2018-09" db="EMBL/GenBank/DDBJ databases">
        <authorList>
            <person name="Wang Z."/>
        </authorList>
    </citation>
    <scope>NUCLEOTIDE SEQUENCE [LARGE SCALE GENOMIC DNA]</scope>
    <source>
        <strain evidence="6 7">ALS 81</strain>
    </source>
</reference>
<evidence type="ECO:0000313" key="7">
    <source>
        <dbReference type="Proteomes" id="UP000286482"/>
    </source>
</evidence>